<accession>A0A0C9UDF1</accession>
<evidence type="ECO:0000313" key="1">
    <source>
        <dbReference type="EMBL" id="KIJ23421.1"/>
    </source>
</evidence>
<proteinExistence type="predicted"/>
<name>A0A0C9UDF1_SPHS4</name>
<gene>
    <name evidence="1" type="ORF">M422DRAFT_276008</name>
</gene>
<reference evidence="1 2" key="1">
    <citation type="submission" date="2014-06" db="EMBL/GenBank/DDBJ databases">
        <title>Evolutionary Origins and Diversification of the Mycorrhizal Mutualists.</title>
        <authorList>
            <consortium name="DOE Joint Genome Institute"/>
            <consortium name="Mycorrhizal Genomics Consortium"/>
            <person name="Kohler A."/>
            <person name="Kuo A."/>
            <person name="Nagy L.G."/>
            <person name="Floudas D."/>
            <person name="Copeland A."/>
            <person name="Barry K.W."/>
            <person name="Cichocki N."/>
            <person name="Veneault-Fourrey C."/>
            <person name="LaButti K."/>
            <person name="Lindquist E.A."/>
            <person name="Lipzen A."/>
            <person name="Lundell T."/>
            <person name="Morin E."/>
            <person name="Murat C."/>
            <person name="Riley R."/>
            <person name="Ohm R."/>
            <person name="Sun H."/>
            <person name="Tunlid A."/>
            <person name="Henrissat B."/>
            <person name="Grigoriev I.V."/>
            <person name="Hibbett D.S."/>
            <person name="Martin F."/>
        </authorList>
    </citation>
    <scope>NUCLEOTIDE SEQUENCE [LARGE SCALE GENOMIC DNA]</scope>
    <source>
        <strain evidence="1 2">SS14</strain>
    </source>
</reference>
<protein>
    <submittedName>
        <fullName evidence="1">Uncharacterized protein</fullName>
    </submittedName>
</protein>
<evidence type="ECO:0000313" key="2">
    <source>
        <dbReference type="Proteomes" id="UP000054279"/>
    </source>
</evidence>
<sequence>MYGGAEVTAQNLDVCGRESRAGSPKFSVKGARNTRLVMQEVSRVCVRGGAAIKRTFIDHCYFAYSINVLIIAQNQAYAPSFARRTPFTNPPVGYQEGRKECPSTAFSTVSYPSVDGCPGASHGRRSRYQRERKVHSHKNLFVKWNARMMALAVTIQSG</sequence>
<dbReference type="HOGENOM" id="CLU_1670521_0_0_1"/>
<dbReference type="Proteomes" id="UP000054279">
    <property type="component" value="Unassembled WGS sequence"/>
</dbReference>
<dbReference type="EMBL" id="KN837684">
    <property type="protein sequence ID" value="KIJ23421.1"/>
    <property type="molecule type" value="Genomic_DNA"/>
</dbReference>
<organism evidence="1 2">
    <name type="scientific">Sphaerobolus stellatus (strain SS14)</name>
    <dbReference type="NCBI Taxonomy" id="990650"/>
    <lineage>
        <taxon>Eukaryota</taxon>
        <taxon>Fungi</taxon>
        <taxon>Dikarya</taxon>
        <taxon>Basidiomycota</taxon>
        <taxon>Agaricomycotina</taxon>
        <taxon>Agaricomycetes</taxon>
        <taxon>Phallomycetidae</taxon>
        <taxon>Geastrales</taxon>
        <taxon>Sphaerobolaceae</taxon>
        <taxon>Sphaerobolus</taxon>
    </lineage>
</organism>
<dbReference type="AlphaFoldDB" id="A0A0C9UDF1"/>
<keyword evidence="2" id="KW-1185">Reference proteome</keyword>